<evidence type="ECO:0000313" key="1">
    <source>
        <dbReference type="EMBL" id="JAW15891.1"/>
    </source>
</evidence>
<accession>A0A224Y5Q8</accession>
<reference evidence="1" key="1">
    <citation type="journal article" date="2018" name="PLoS Negl. Trop. Dis.">
        <title>An insight into the salivary gland and fat body transcriptome of Panstrongylus lignarius (Hemiptera: Heteroptera), the main vector of Chagas disease in Peru.</title>
        <authorList>
            <person name="Nevoa J.C."/>
            <person name="Mendes M.T."/>
            <person name="da Silva M.V."/>
            <person name="Soares S.C."/>
            <person name="Oliveira C.J.F."/>
            <person name="Ribeiro J.M.C."/>
        </authorList>
    </citation>
    <scope>NUCLEOTIDE SEQUENCE</scope>
</reference>
<organism evidence="1">
    <name type="scientific">Panstrongylus lignarius</name>
    <dbReference type="NCBI Taxonomy" id="156445"/>
    <lineage>
        <taxon>Eukaryota</taxon>
        <taxon>Metazoa</taxon>
        <taxon>Ecdysozoa</taxon>
        <taxon>Arthropoda</taxon>
        <taxon>Hexapoda</taxon>
        <taxon>Insecta</taxon>
        <taxon>Pterygota</taxon>
        <taxon>Neoptera</taxon>
        <taxon>Paraneoptera</taxon>
        <taxon>Hemiptera</taxon>
        <taxon>Heteroptera</taxon>
        <taxon>Panheteroptera</taxon>
        <taxon>Cimicomorpha</taxon>
        <taxon>Reduviidae</taxon>
        <taxon>Triatominae</taxon>
        <taxon>Panstrongylus</taxon>
    </lineage>
</organism>
<name>A0A224Y5Q8_9HEMI</name>
<protein>
    <submittedName>
        <fullName evidence="1">Putative secreted protein</fullName>
    </submittedName>
</protein>
<dbReference type="AlphaFoldDB" id="A0A224Y5Q8"/>
<sequence length="74" mass="8479">MKYILSFSIIPPTLGRHSFVVSVLCVRKGKWAKPFFIGRCFKWAAPCSPRRLKPASLCVLFRHQGLCRTVRPSM</sequence>
<dbReference type="EMBL" id="GFTR01000535">
    <property type="protein sequence ID" value="JAW15891.1"/>
    <property type="molecule type" value="Transcribed_RNA"/>
</dbReference>
<proteinExistence type="predicted"/>